<protein>
    <submittedName>
        <fullName evidence="6">PHD finger protein EHD3</fullName>
    </submittedName>
</protein>
<keyword evidence="2 4" id="KW-0863">Zinc-finger</keyword>
<dbReference type="GO" id="GO:0008270">
    <property type="term" value="F:zinc ion binding"/>
    <property type="evidence" value="ECO:0007669"/>
    <property type="project" value="UniProtKB-KW"/>
</dbReference>
<reference evidence="6" key="2">
    <citation type="journal article" date="2024" name="Plant">
        <title>Genomic evolution and insights into agronomic trait innovations of Sesamum species.</title>
        <authorList>
            <person name="Miao H."/>
            <person name="Wang L."/>
            <person name="Qu L."/>
            <person name="Liu H."/>
            <person name="Sun Y."/>
            <person name="Le M."/>
            <person name="Wang Q."/>
            <person name="Wei S."/>
            <person name="Zheng Y."/>
            <person name="Lin W."/>
            <person name="Duan Y."/>
            <person name="Cao H."/>
            <person name="Xiong S."/>
            <person name="Wang X."/>
            <person name="Wei L."/>
            <person name="Li C."/>
            <person name="Ma Q."/>
            <person name="Ju M."/>
            <person name="Zhao R."/>
            <person name="Li G."/>
            <person name="Mu C."/>
            <person name="Tian Q."/>
            <person name="Mei H."/>
            <person name="Zhang T."/>
            <person name="Gao T."/>
            <person name="Zhang H."/>
        </authorList>
    </citation>
    <scope>NUCLEOTIDE SEQUENCE</scope>
    <source>
        <strain evidence="6">G02</strain>
    </source>
</reference>
<proteinExistence type="predicted"/>
<dbReference type="PANTHER" id="PTHR47162:SF9">
    <property type="entry name" value="PHD FINGER PROTEIN EHD3-LIKE"/>
    <property type="match status" value="1"/>
</dbReference>
<dbReference type="InterPro" id="IPR019787">
    <property type="entry name" value="Znf_PHD-finger"/>
</dbReference>
<dbReference type="AlphaFoldDB" id="A0AAW2QF08"/>
<gene>
    <name evidence="6" type="ORF">Sradi_3481900</name>
</gene>
<evidence type="ECO:0000256" key="1">
    <source>
        <dbReference type="ARBA" id="ARBA00022723"/>
    </source>
</evidence>
<dbReference type="InterPro" id="IPR011011">
    <property type="entry name" value="Znf_FYVE_PHD"/>
</dbReference>
<dbReference type="SUPFAM" id="SSF57903">
    <property type="entry name" value="FYVE/PHD zinc finger"/>
    <property type="match status" value="2"/>
</dbReference>
<dbReference type="Pfam" id="PF00628">
    <property type="entry name" value="PHD"/>
    <property type="match status" value="2"/>
</dbReference>
<organism evidence="6">
    <name type="scientific">Sesamum radiatum</name>
    <name type="common">Black benniseed</name>
    <dbReference type="NCBI Taxonomy" id="300843"/>
    <lineage>
        <taxon>Eukaryota</taxon>
        <taxon>Viridiplantae</taxon>
        <taxon>Streptophyta</taxon>
        <taxon>Embryophyta</taxon>
        <taxon>Tracheophyta</taxon>
        <taxon>Spermatophyta</taxon>
        <taxon>Magnoliopsida</taxon>
        <taxon>eudicotyledons</taxon>
        <taxon>Gunneridae</taxon>
        <taxon>Pentapetalae</taxon>
        <taxon>asterids</taxon>
        <taxon>lamiids</taxon>
        <taxon>Lamiales</taxon>
        <taxon>Pedaliaceae</taxon>
        <taxon>Sesamum</taxon>
    </lineage>
</organism>
<accession>A0AAW2QF08</accession>
<name>A0AAW2QF08_SESRA</name>
<evidence type="ECO:0000256" key="3">
    <source>
        <dbReference type="ARBA" id="ARBA00022833"/>
    </source>
</evidence>
<dbReference type="PANTHER" id="PTHR47162">
    <property type="entry name" value="OS02G0192300 PROTEIN"/>
    <property type="match status" value="1"/>
</dbReference>
<dbReference type="Gene3D" id="3.30.40.10">
    <property type="entry name" value="Zinc/RING finger domain, C3HC4 (zinc finger)"/>
    <property type="match status" value="2"/>
</dbReference>
<dbReference type="InterPro" id="IPR019786">
    <property type="entry name" value="Zinc_finger_PHD-type_CS"/>
</dbReference>
<dbReference type="PROSITE" id="PS50016">
    <property type="entry name" value="ZF_PHD_2"/>
    <property type="match status" value="2"/>
</dbReference>
<reference evidence="6" key="1">
    <citation type="submission" date="2020-06" db="EMBL/GenBank/DDBJ databases">
        <authorList>
            <person name="Li T."/>
            <person name="Hu X."/>
            <person name="Zhang T."/>
            <person name="Song X."/>
            <person name="Zhang H."/>
            <person name="Dai N."/>
            <person name="Sheng W."/>
            <person name="Hou X."/>
            <person name="Wei L."/>
        </authorList>
    </citation>
    <scope>NUCLEOTIDE SEQUENCE</scope>
    <source>
        <strain evidence="6">G02</strain>
        <tissue evidence="6">Leaf</tissue>
    </source>
</reference>
<dbReference type="SMART" id="SM00249">
    <property type="entry name" value="PHD"/>
    <property type="match status" value="3"/>
</dbReference>
<feature type="domain" description="PHD-type" evidence="5">
    <location>
        <begin position="500"/>
        <end position="550"/>
    </location>
</feature>
<evidence type="ECO:0000313" key="6">
    <source>
        <dbReference type="EMBL" id="KAL0365918.1"/>
    </source>
</evidence>
<evidence type="ECO:0000256" key="2">
    <source>
        <dbReference type="ARBA" id="ARBA00022771"/>
    </source>
</evidence>
<keyword evidence="1" id="KW-0479">Metal-binding</keyword>
<dbReference type="InterPro" id="IPR013083">
    <property type="entry name" value="Znf_RING/FYVE/PHD"/>
</dbReference>
<evidence type="ECO:0000259" key="5">
    <source>
        <dbReference type="PROSITE" id="PS50016"/>
    </source>
</evidence>
<dbReference type="PROSITE" id="PS01359">
    <property type="entry name" value="ZF_PHD_1"/>
    <property type="match status" value="1"/>
</dbReference>
<keyword evidence="3" id="KW-0862">Zinc</keyword>
<evidence type="ECO:0000256" key="4">
    <source>
        <dbReference type="PROSITE-ProRule" id="PRU00146"/>
    </source>
</evidence>
<comment type="caution">
    <text evidence="6">The sequence shown here is derived from an EMBL/GenBank/DDBJ whole genome shotgun (WGS) entry which is preliminary data.</text>
</comment>
<dbReference type="EMBL" id="JACGWJ010000015">
    <property type="protein sequence ID" value="KAL0365918.1"/>
    <property type="molecule type" value="Genomic_DNA"/>
</dbReference>
<feature type="domain" description="PHD-type" evidence="5">
    <location>
        <begin position="345"/>
        <end position="395"/>
    </location>
</feature>
<dbReference type="InterPro" id="IPR001965">
    <property type="entry name" value="Znf_PHD"/>
</dbReference>
<sequence length="609" mass="68132">MLQCLVFGRHCVTVNWFCLIEEYKETNECGGASEFESMVMGPNVETMTANGVTSNIEIGSLGLGGNGLVAYKRRRAVEVAESGKTLDDSMSQPSEKSMKHSVNQAKCSEKDSHAMPVSSSDCSLKHQRNIILEQIYQSLDSEGGLVKCIQNALLFHPGSSSRTTVKESVRTCEDWNNCTFHARTLHDDLHNAAKDSVGMTSCGSVNESNHYTFTELCLCSFSGIIMSEKFAELCSLLLQNFQGIKADKLFDLNHINSRMKERAYENSPLQFQSDIQQIWVKLQKVGNDITALAKCLSDKTMTSFCEQVGNSAHSISEDGKPEVLTQQSYVHPKAEPTEASALDEAHTCQRCKLKADGRNCLVCDSCEEMYHISCIEPAVKEIPTRSWYCAKCTAKRTESPHEYCRACERLNASRSPFDGNEKDGFMYGKIAAELEGSSNELVAKEGGKRPRHCVACRTEVRNDEEYRICGHSFCSHKFYHVKCLTSERLISYGPCWYCPSCLCRACFTDRDDDKIVLCDGCDHAYHIYCMQPPHSAIPRGKWFCQECDINIQSVRRARRTYENMQNISRKRASDRKLKGAGSLNKSVGADILLNAAKTLSYEENQATMG</sequence>